<dbReference type="Gene3D" id="3.40.50.720">
    <property type="entry name" value="NAD(P)-binding Rossmann-like Domain"/>
    <property type="match status" value="1"/>
</dbReference>
<comment type="caution">
    <text evidence="5">The sequence shown here is derived from an EMBL/GenBank/DDBJ whole genome shotgun (WGS) entry which is preliminary data.</text>
</comment>
<dbReference type="Proteomes" id="UP001551695">
    <property type="component" value="Unassembled WGS sequence"/>
</dbReference>
<reference evidence="5 6" key="1">
    <citation type="submission" date="2024-06" db="EMBL/GenBank/DDBJ databases">
        <title>The Natural Products Discovery Center: Release of the First 8490 Sequenced Strains for Exploring Actinobacteria Biosynthetic Diversity.</title>
        <authorList>
            <person name="Kalkreuter E."/>
            <person name="Kautsar S.A."/>
            <person name="Yang D."/>
            <person name="Bader C.D."/>
            <person name="Teijaro C.N."/>
            <person name="Fluegel L."/>
            <person name="Davis C.M."/>
            <person name="Simpson J.R."/>
            <person name="Lauterbach L."/>
            <person name="Steele A.D."/>
            <person name="Gui C."/>
            <person name="Meng S."/>
            <person name="Li G."/>
            <person name="Viehrig K."/>
            <person name="Ye F."/>
            <person name="Su P."/>
            <person name="Kiefer A.F."/>
            <person name="Nichols A."/>
            <person name="Cepeda A.J."/>
            <person name="Yan W."/>
            <person name="Fan B."/>
            <person name="Jiang Y."/>
            <person name="Adhikari A."/>
            <person name="Zheng C.-J."/>
            <person name="Schuster L."/>
            <person name="Cowan T.M."/>
            <person name="Smanski M.J."/>
            <person name="Chevrette M.G."/>
            <person name="De Carvalho L.P.S."/>
            <person name="Shen B."/>
        </authorList>
    </citation>
    <scope>NUCLEOTIDE SEQUENCE [LARGE SCALE GENOMIC DNA]</scope>
    <source>
        <strain evidence="5 6">NPDC050403</strain>
    </source>
</reference>
<dbReference type="PANTHER" id="PTHR44196:SF1">
    <property type="entry name" value="DEHYDROGENASE_REDUCTASE SDR FAMILY MEMBER 7B"/>
    <property type="match status" value="1"/>
</dbReference>
<dbReference type="GO" id="GO:0016491">
    <property type="term" value="F:oxidoreductase activity"/>
    <property type="evidence" value="ECO:0007669"/>
    <property type="project" value="UniProtKB-KW"/>
</dbReference>
<accession>A0ABV3FSZ9</accession>
<dbReference type="InterPro" id="IPR057326">
    <property type="entry name" value="KR_dom"/>
</dbReference>
<sequence>MTTRMTAVTDRVAVVTGAASGIGAATARHLIDHGASVVLVARRVDHLVDLANRLGPRALAAPADVTDPDAVAGLVDVAAALGTVDILVNNAGLMSANPLVDKREDEWRRMVEVNLTGTLNMTGAFLPQLLTAAASGRPADIVNVSSTGADYSMPGFAVYGATKAAISYLSAALRTELAARTLRVTDLKPGGVHTELASHTSNPPIREQLATAHERMRLLDPDDVADAIVYAITRPAHVCVSQLSVLPVDQAR</sequence>
<dbReference type="PRINTS" id="PR00080">
    <property type="entry name" value="SDRFAMILY"/>
</dbReference>
<dbReference type="PROSITE" id="PS00061">
    <property type="entry name" value="ADH_SHORT"/>
    <property type="match status" value="1"/>
</dbReference>
<evidence type="ECO:0000256" key="3">
    <source>
        <dbReference type="RuleBase" id="RU000363"/>
    </source>
</evidence>
<dbReference type="PANTHER" id="PTHR44196">
    <property type="entry name" value="DEHYDROGENASE/REDUCTASE SDR FAMILY MEMBER 7B"/>
    <property type="match status" value="1"/>
</dbReference>
<dbReference type="SMART" id="SM00822">
    <property type="entry name" value="PKS_KR"/>
    <property type="match status" value="1"/>
</dbReference>
<dbReference type="CDD" id="cd05233">
    <property type="entry name" value="SDR_c"/>
    <property type="match status" value="1"/>
</dbReference>
<evidence type="ECO:0000313" key="6">
    <source>
        <dbReference type="Proteomes" id="UP001551695"/>
    </source>
</evidence>
<dbReference type="RefSeq" id="WP_357783353.1">
    <property type="nucleotide sequence ID" value="NZ_JBFAKC010000005.1"/>
</dbReference>
<evidence type="ECO:0000313" key="5">
    <source>
        <dbReference type="EMBL" id="MEV0708525.1"/>
    </source>
</evidence>
<dbReference type="InterPro" id="IPR002347">
    <property type="entry name" value="SDR_fam"/>
</dbReference>
<keyword evidence="2 5" id="KW-0560">Oxidoreductase</keyword>
<organism evidence="5 6">
    <name type="scientific">Nocardia aurea</name>
    <dbReference type="NCBI Taxonomy" id="2144174"/>
    <lineage>
        <taxon>Bacteria</taxon>
        <taxon>Bacillati</taxon>
        <taxon>Actinomycetota</taxon>
        <taxon>Actinomycetes</taxon>
        <taxon>Mycobacteriales</taxon>
        <taxon>Nocardiaceae</taxon>
        <taxon>Nocardia</taxon>
    </lineage>
</organism>
<dbReference type="EMBL" id="JBFAKC010000005">
    <property type="protein sequence ID" value="MEV0708525.1"/>
    <property type="molecule type" value="Genomic_DNA"/>
</dbReference>
<dbReference type="InterPro" id="IPR036291">
    <property type="entry name" value="NAD(P)-bd_dom_sf"/>
</dbReference>
<gene>
    <name evidence="5" type="ORF">AB0I48_13255</name>
</gene>
<dbReference type="EC" id="1.-.-.-" evidence="5"/>
<feature type="domain" description="Ketoreductase" evidence="4">
    <location>
        <begin position="11"/>
        <end position="190"/>
    </location>
</feature>
<evidence type="ECO:0000256" key="2">
    <source>
        <dbReference type="ARBA" id="ARBA00023002"/>
    </source>
</evidence>
<proteinExistence type="inferred from homology"/>
<comment type="similarity">
    <text evidence="1 3">Belongs to the short-chain dehydrogenases/reductases (SDR) family.</text>
</comment>
<evidence type="ECO:0000259" key="4">
    <source>
        <dbReference type="SMART" id="SM00822"/>
    </source>
</evidence>
<dbReference type="Pfam" id="PF00106">
    <property type="entry name" value="adh_short"/>
    <property type="match status" value="1"/>
</dbReference>
<dbReference type="SUPFAM" id="SSF51735">
    <property type="entry name" value="NAD(P)-binding Rossmann-fold domains"/>
    <property type="match status" value="1"/>
</dbReference>
<dbReference type="PRINTS" id="PR00081">
    <property type="entry name" value="GDHRDH"/>
</dbReference>
<protein>
    <submittedName>
        <fullName evidence="5">SDR family oxidoreductase</fullName>
        <ecNumber evidence="5">1.-.-.-</ecNumber>
    </submittedName>
</protein>
<dbReference type="InterPro" id="IPR020904">
    <property type="entry name" value="Sc_DH/Rdtase_CS"/>
</dbReference>
<name>A0ABV3FSZ9_9NOCA</name>
<evidence type="ECO:0000256" key="1">
    <source>
        <dbReference type="ARBA" id="ARBA00006484"/>
    </source>
</evidence>
<keyword evidence="6" id="KW-1185">Reference proteome</keyword>